<dbReference type="Proteomes" id="UP000658997">
    <property type="component" value="Unassembled WGS sequence"/>
</dbReference>
<accession>A0A8H8QJT0</accession>
<comment type="caution">
    <text evidence="2">The sequence shown here is derived from an EMBL/GenBank/DDBJ whole genome shotgun (WGS) entry which is preliminary data.</text>
</comment>
<name>A0A8H8QJT0_9BASI</name>
<evidence type="ECO:0000313" key="2">
    <source>
        <dbReference type="EMBL" id="SYW75430.1"/>
    </source>
</evidence>
<organism evidence="2 3">
    <name type="scientific">Ustilago bromivora</name>
    <dbReference type="NCBI Taxonomy" id="307758"/>
    <lineage>
        <taxon>Eukaryota</taxon>
        <taxon>Fungi</taxon>
        <taxon>Dikarya</taxon>
        <taxon>Basidiomycota</taxon>
        <taxon>Ustilaginomycotina</taxon>
        <taxon>Ustilaginomycetes</taxon>
        <taxon>Ustilaginales</taxon>
        <taxon>Ustilaginaceae</taxon>
        <taxon>Ustilago</taxon>
    </lineage>
</organism>
<evidence type="ECO:0000313" key="3">
    <source>
        <dbReference type="Proteomes" id="UP000658997"/>
    </source>
</evidence>
<dbReference type="EMBL" id="ULHB01000007">
    <property type="protein sequence ID" value="SYW75430.1"/>
    <property type="molecule type" value="Genomic_DNA"/>
</dbReference>
<reference evidence="2" key="1">
    <citation type="submission" date="2018-08" db="EMBL/GenBank/DDBJ databases">
        <authorList>
            <person name="Guldener U."/>
        </authorList>
    </citation>
    <scope>NUCLEOTIDE SEQUENCE</scope>
    <source>
        <strain evidence="2">UB2</strain>
    </source>
</reference>
<dbReference type="AlphaFoldDB" id="A0A8H8QJT0"/>
<feature type="region of interest" description="Disordered" evidence="1">
    <location>
        <begin position="34"/>
        <end position="56"/>
    </location>
</feature>
<sequence>MTGLLNSRSSSQSSQDRLLRSLLSSEVKVEFTNDKDNRFGDGDEVDGGDESRGIDEAGDSLRATISMEATCGLGHDRSLVFLSISRMNEYRKAAWNLRPAALQRISKPDLSLRCFKVSVNDRTVVTSKIADIHDTPKYPSDIQRKFLTGAALIGGQKMVYLSTDAYQFPNLEARNKLNIGGMNDIRFFENVKNIVAIPDDAVSLRRISLYLQKYHKIRVLHGQSIQVYSVKTGNDHYLEIKALGRRQLFHSKLLPRQVAHFFIKLAKRTEGLVL</sequence>
<keyword evidence="3" id="KW-1185">Reference proteome</keyword>
<protein>
    <submittedName>
        <fullName evidence="2">Probable Lga2</fullName>
    </submittedName>
</protein>
<gene>
    <name evidence="2" type="ORF">UBRO2_00664</name>
</gene>
<proteinExistence type="predicted"/>
<evidence type="ECO:0000256" key="1">
    <source>
        <dbReference type="SAM" id="MobiDB-lite"/>
    </source>
</evidence>